<gene>
    <name evidence="2" type="ORF">CALVIDRAFT_538490</name>
</gene>
<dbReference type="AlphaFoldDB" id="A0A167KUE6"/>
<evidence type="ECO:0000256" key="1">
    <source>
        <dbReference type="SAM" id="MobiDB-lite"/>
    </source>
</evidence>
<accession>A0A167KUE6</accession>
<name>A0A167KUE6_CALVF</name>
<feature type="region of interest" description="Disordered" evidence="1">
    <location>
        <begin position="1"/>
        <end position="92"/>
    </location>
</feature>
<dbReference type="EMBL" id="KV417291">
    <property type="protein sequence ID" value="KZO95016.1"/>
    <property type="molecule type" value="Genomic_DNA"/>
</dbReference>
<evidence type="ECO:0000313" key="3">
    <source>
        <dbReference type="Proteomes" id="UP000076738"/>
    </source>
</evidence>
<dbReference type="Proteomes" id="UP000076738">
    <property type="component" value="Unassembled WGS sequence"/>
</dbReference>
<sequence length="102" mass="10888">MQPPQVEHVVFAGPERLTSHQLEPPNHLRTETQHPQTPPLHPKPSPQTAREEGRPTRPAPCAGRPAPAPSRPAPFPNGGGADPESLFPSLGWGAALGLPRII</sequence>
<proteinExistence type="predicted"/>
<feature type="compositionally biased region" description="Pro residues" evidence="1">
    <location>
        <begin position="36"/>
        <end position="45"/>
    </location>
</feature>
<organism evidence="2 3">
    <name type="scientific">Calocera viscosa (strain TUFC12733)</name>
    <dbReference type="NCBI Taxonomy" id="1330018"/>
    <lineage>
        <taxon>Eukaryota</taxon>
        <taxon>Fungi</taxon>
        <taxon>Dikarya</taxon>
        <taxon>Basidiomycota</taxon>
        <taxon>Agaricomycotina</taxon>
        <taxon>Dacrymycetes</taxon>
        <taxon>Dacrymycetales</taxon>
        <taxon>Dacrymycetaceae</taxon>
        <taxon>Calocera</taxon>
    </lineage>
</organism>
<reference evidence="2 3" key="1">
    <citation type="journal article" date="2016" name="Mol. Biol. Evol.">
        <title>Comparative Genomics of Early-Diverging Mushroom-Forming Fungi Provides Insights into the Origins of Lignocellulose Decay Capabilities.</title>
        <authorList>
            <person name="Nagy L.G."/>
            <person name="Riley R."/>
            <person name="Tritt A."/>
            <person name="Adam C."/>
            <person name="Daum C."/>
            <person name="Floudas D."/>
            <person name="Sun H."/>
            <person name="Yadav J.S."/>
            <person name="Pangilinan J."/>
            <person name="Larsson K.H."/>
            <person name="Matsuura K."/>
            <person name="Barry K."/>
            <person name="Labutti K."/>
            <person name="Kuo R."/>
            <person name="Ohm R.A."/>
            <person name="Bhattacharya S.S."/>
            <person name="Shirouzu T."/>
            <person name="Yoshinaga Y."/>
            <person name="Martin F.M."/>
            <person name="Grigoriev I.V."/>
            <person name="Hibbett D.S."/>
        </authorList>
    </citation>
    <scope>NUCLEOTIDE SEQUENCE [LARGE SCALE GENOMIC DNA]</scope>
    <source>
        <strain evidence="2 3">TUFC12733</strain>
    </source>
</reference>
<evidence type="ECO:0000313" key="2">
    <source>
        <dbReference type="EMBL" id="KZO95016.1"/>
    </source>
</evidence>
<keyword evidence="3" id="KW-1185">Reference proteome</keyword>
<protein>
    <submittedName>
        <fullName evidence="2">Uncharacterized protein</fullName>
    </submittedName>
</protein>
<feature type="compositionally biased region" description="Pro residues" evidence="1">
    <location>
        <begin position="66"/>
        <end position="75"/>
    </location>
</feature>